<gene>
    <name evidence="10" type="ORF">DI586_03085</name>
</gene>
<organism evidence="10 11">
    <name type="scientific">Micavibrio aeruginosavorus</name>
    <dbReference type="NCBI Taxonomy" id="349221"/>
    <lineage>
        <taxon>Bacteria</taxon>
        <taxon>Pseudomonadati</taxon>
        <taxon>Bdellovibrionota</taxon>
        <taxon>Bdellovibrionia</taxon>
        <taxon>Bdellovibrionales</taxon>
        <taxon>Pseudobdellovibrionaceae</taxon>
        <taxon>Micavibrio</taxon>
    </lineage>
</organism>
<evidence type="ECO:0000313" key="11">
    <source>
        <dbReference type="Proteomes" id="UP000249739"/>
    </source>
</evidence>
<keyword evidence="6" id="KW-0443">Lipid metabolism</keyword>
<dbReference type="SUPFAM" id="SSF52096">
    <property type="entry name" value="ClpP/crotonase"/>
    <property type="match status" value="1"/>
</dbReference>
<evidence type="ECO:0000256" key="6">
    <source>
        <dbReference type="ARBA" id="ARBA00023098"/>
    </source>
</evidence>
<dbReference type="Pfam" id="PF00378">
    <property type="entry name" value="ECH_1"/>
    <property type="match status" value="1"/>
</dbReference>
<dbReference type="GO" id="GO:0006635">
    <property type="term" value="P:fatty acid beta-oxidation"/>
    <property type="evidence" value="ECO:0007669"/>
    <property type="project" value="UniProtKB-UniPathway"/>
</dbReference>
<dbReference type="InterPro" id="IPR006108">
    <property type="entry name" value="3HC_DH_C"/>
</dbReference>
<dbReference type="InterPro" id="IPR008927">
    <property type="entry name" value="6-PGluconate_DH-like_C_sf"/>
</dbReference>
<dbReference type="InterPro" id="IPR006176">
    <property type="entry name" value="3-OHacyl-CoA_DH_NAD-bd"/>
</dbReference>
<dbReference type="GO" id="GO:0070403">
    <property type="term" value="F:NAD+ binding"/>
    <property type="evidence" value="ECO:0007669"/>
    <property type="project" value="InterPro"/>
</dbReference>
<evidence type="ECO:0000259" key="8">
    <source>
        <dbReference type="Pfam" id="PF00725"/>
    </source>
</evidence>
<dbReference type="Gene3D" id="3.40.50.720">
    <property type="entry name" value="NAD(P)-binding Rossmann-like Domain"/>
    <property type="match status" value="1"/>
</dbReference>
<dbReference type="Proteomes" id="UP000249739">
    <property type="component" value="Unassembled WGS sequence"/>
</dbReference>
<dbReference type="UniPathway" id="UPA00659"/>
<evidence type="ECO:0000313" key="10">
    <source>
        <dbReference type="EMBL" id="PZP56610.1"/>
    </source>
</evidence>
<evidence type="ECO:0000256" key="1">
    <source>
        <dbReference type="ARBA" id="ARBA00005005"/>
    </source>
</evidence>
<dbReference type="InterPro" id="IPR001753">
    <property type="entry name" value="Enoyl-CoA_hydra/iso"/>
</dbReference>
<dbReference type="EMBL" id="QFOT01000020">
    <property type="protein sequence ID" value="PZP56610.1"/>
    <property type="molecule type" value="Genomic_DNA"/>
</dbReference>
<dbReference type="Pfam" id="PF02737">
    <property type="entry name" value="3HCDH_N"/>
    <property type="match status" value="1"/>
</dbReference>
<evidence type="ECO:0000256" key="5">
    <source>
        <dbReference type="ARBA" id="ARBA00023027"/>
    </source>
</evidence>
<evidence type="ECO:0000256" key="3">
    <source>
        <dbReference type="ARBA" id="ARBA00022963"/>
    </source>
</evidence>
<evidence type="ECO:0000259" key="9">
    <source>
        <dbReference type="Pfam" id="PF02737"/>
    </source>
</evidence>
<evidence type="ECO:0000256" key="7">
    <source>
        <dbReference type="ARBA" id="ARBA00049556"/>
    </source>
</evidence>
<dbReference type="Gene3D" id="3.90.226.10">
    <property type="entry name" value="2-enoyl-CoA Hydratase, Chain A, domain 1"/>
    <property type="match status" value="1"/>
</dbReference>
<dbReference type="InterPro" id="IPR036291">
    <property type="entry name" value="NAD(P)-bd_dom_sf"/>
</dbReference>
<keyword evidence="5" id="KW-0520">NAD</keyword>
<reference evidence="10 11" key="1">
    <citation type="submission" date="2017-08" db="EMBL/GenBank/DDBJ databases">
        <title>Infants hospitalized years apart are colonized by the same room-sourced microbial strains.</title>
        <authorList>
            <person name="Brooks B."/>
            <person name="Olm M.R."/>
            <person name="Firek B.A."/>
            <person name="Baker R."/>
            <person name="Thomas B.C."/>
            <person name="Morowitz M.J."/>
            <person name="Banfield J.F."/>
        </authorList>
    </citation>
    <scope>NUCLEOTIDE SEQUENCE [LARGE SCALE GENOMIC DNA]</scope>
    <source>
        <strain evidence="10">S2_006_000_R2_64</strain>
    </source>
</reference>
<keyword evidence="3" id="KW-0442">Lipid degradation</keyword>
<comment type="caution">
    <text evidence="10">The sequence shown here is derived from an EMBL/GenBank/DDBJ whole genome shotgun (WGS) entry which is preliminary data.</text>
</comment>
<dbReference type="SUPFAM" id="SSF48179">
    <property type="entry name" value="6-phosphogluconate dehydrogenase C-terminal domain-like"/>
    <property type="match status" value="2"/>
</dbReference>
<protein>
    <submittedName>
        <fullName evidence="10">3-hydroxyacyl-CoA dehydrogenase</fullName>
    </submittedName>
</protein>
<dbReference type="PANTHER" id="PTHR48075:SF7">
    <property type="entry name" value="3-HYDROXYACYL-COA DEHYDROGENASE-RELATED"/>
    <property type="match status" value="1"/>
</dbReference>
<comment type="pathway">
    <text evidence="1">Lipid metabolism; fatty acid beta-oxidation.</text>
</comment>
<evidence type="ECO:0000256" key="4">
    <source>
        <dbReference type="ARBA" id="ARBA00023002"/>
    </source>
</evidence>
<sequence length="795" mass="86310">MTDIKKVAVIGSGVMGSGIAAQVANAGIPVVLLDIKLPDKDLAKMAVEKLLKTDPAPLMSTRNAKLIQTGNLEDDLGLIADCDWIVEVVLEDLKIKHATYEKLTKHMKKGAILSSNTSTIPLELLTKPLSDDVKKNFLITHFFNPPRYLRLLEIVTGPKTDPNVTKAVTEFCDIKLGKGVVTCKDTPGFIVNRILTYFMQSALNVAVADNVSVEVADAVLSKPVGIPKTGVFGLIDLVGVDLMPHLADSLLSTLPEGDSYRKIYKDYPFIAGMIKAGYNGRKGKGGFYRLNSDPAKAKEKQALRLSEAEFNESQYAKADKPRLASMDAGKKGLRAVVDTDDEGGHYAWKVLSDTLVYAASLVPDIADDVASIDEAMRLGTNWKKGPFEMIDDLGPKWFAEKLASEGKVVPDFLKKVGDGTFYKTENGQLQYFGTDSKYHDVKRAAGVLLLQDIKRKSKPVFKTGSAALWDVGDEVLCLEFTGKMNALDDQVFAVIDQAVKITGPGKQFKALVVHNESSAFSAGANLGLALFAANIAMWPQIEELVAGGQRAYKALKYSPFPVVSAPSGIALGGGCEILLHSDHVQAHAETYCGLVEVGVGFIPGWGGCKEMLLRYQAKEREQFDKQTGGKKLWFSPKNTPMGAVKKAFELIGTAQVAKSAANAKELGYLRDSDGITMNKDRLLFDAKKKALELVEGYQAPAPVEDLRLPGPSGRYALDLAVSDMAKNGKATPYDVTVSSALARVLTGGEKGDWTNPMKEDDILKLEREEFMKLARNPGTVARIEAMLETGRPLRN</sequence>
<keyword evidence="2" id="KW-0276">Fatty acid metabolism</keyword>
<dbReference type="SUPFAM" id="SSF51735">
    <property type="entry name" value="NAD(P)-binding Rossmann-fold domains"/>
    <property type="match status" value="1"/>
</dbReference>
<dbReference type="GO" id="GO:0003857">
    <property type="term" value="F:(3S)-3-hydroxyacyl-CoA dehydrogenase (NAD+) activity"/>
    <property type="evidence" value="ECO:0007669"/>
    <property type="project" value="UniProtKB-EC"/>
</dbReference>
<accession>A0A2W5FS20</accession>
<feature type="domain" description="3-hydroxyacyl-CoA dehydrogenase NAD binding" evidence="9">
    <location>
        <begin position="6"/>
        <end position="186"/>
    </location>
</feature>
<keyword evidence="4" id="KW-0560">Oxidoreductase</keyword>
<name>A0A2W5FS20_9BACT</name>
<dbReference type="Gene3D" id="1.10.1040.50">
    <property type="match status" value="1"/>
</dbReference>
<comment type="catalytic activity">
    <reaction evidence="7">
        <text>a (3S)-3-hydroxyacyl-CoA + NAD(+) = a 3-oxoacyl-CoA + NADH + H(+)</text>
        <dbReference type="Rhea" id="RHEA:22432"/>
        <dbReference type="ChEBI" id="CHEBI:15378"/>
        <dbReference type="ChEBI" id="CHEBI:57318"/>
        <dbReference type="ChEBI" id="CHEBI:57540"/>
        <dbReference type="ChEBI" id="CHEBI:57945"/>
        <dbReference type="ChEBI" id="CHEBI:90726"/>
        <dbReference type="EC" id="1.1.1.35"/>
    </reaction>
</comment>
<dbReference type="CDD" id="cd06558">
    <property type="entry name" value="crotonase-like"/>
    <property type="match status" value="1"/>
</dbReference>
<proteinExistence type="predicted"/>
<dbReference type="AlphaFoldDB" id="A0A2W5FS20"/>
<feature type="domain" description="3-hydroxyacyl-CoA dehydrogenase C-terminal" evidence="8">
    <location>
        <begin position="188"/>
        <end position="289"/>
    </location>
</feature>
<dbReference type="InterPro" id="IPR029045">
    <property type="entry name" value="ClpP/crotonase-like_dom_sf"/>
</dbReference>
<dbReference type="Pfam" id="PF00725">
    <property type="entry name" value="3HCDH"/>
    <property type="match status" value="1"/>
</dbReference>
<evidence type="ECO:0000256" key="2">
    <source>
        <dbReference type="ARBA" id="ARBA00022832"/>
    </source>
</evidence>
<dbReference type="PANTHER" id="PTHR48075">
    <property type="entry name" value="3-HYDROXYACYL-COA DEHYDROGENASE FAMILY PROTEIN"/>
    <property type="match status" value="1"/>
</dbReference>